<reference evidence="7" key="1">
    <citation type="submission" date="2016-04" db="UniProtKB">
        <authorList>
            <consortium name="WormBaseParasite"/>
        </authorList>
    </citation>
    <scope>IDENTIFICATION</scope>
</reference>
<reference evidence="5 6" key="2">
    <citation type="submission" date="2018-11" db="EMBL/GenBank/DDBJ databases">
        <authorList>
            <consortium name="Pathogen Informatics"/>
        </authorList>
    </citation>
    <scope>NUCLEOTIDE SEQUENCE [LARGE SCALE GENOMIC DNA]</scope>
</reference>
<dbReference type="Proteomes" id="UP000274429">
    <property type="component" value="Unassembled WGS sequence"/>
</dbReference>
<dbReference type="InterPro" id="IPR036322">
    <property type="entry name" value="WD40_repeat_dom_sf"/>
</dbReference>
<feature type="region of interest" description="Disordered" evidence="4">
    <location>
        <begin position="360"/>
        <end position="382"/>
    </location>
</feature>
<keyword evidence="1 3" id="KW-0853">WD repeat</keyword>
<dbReference type="InterPro" id="IPR015943">
    <property type="entry name" value="WD40/YVTN_repeat-like_dom_sf"/>
</dbReference>
<evidence type="ECO:0000256" key="2">
    <source>
        <dbReference type="ARBA" id="ARBA00022737"/>
    </source>
</evidence>
<dbReference type="SUPFAM" id="SSF50978">
    <property type="entry name" value="WD40 repeat-like"/>
    <property type="match status" value="1"/>
</dbReference>
<dbReference type="Pfam" id="PF00400">
    <property type="entry name" value="WD40"/>
    <property type="match status" value="2"/>
</dbReference>
<feature type="repeat" description="WD" evidence="3">
    <location>
        <begin position="133"/>
        <end position="154"/>
    </location>
</feature>
<name>A0A158RD70_HYDTA</name>
<evidence type="ECO:0000256" key="3">
    <source>
        <dbReference type="PROSITE-ProRule" id="PRU00221"/>
    </source>
</evidence>
<dbReference type="SMART" id="SM00320">
    <property type="entry name" value="WD40"/>
    <property type="match status" value="5"/>
</dbReference>
<dbReference type="InterPro" id="IPR001680">
    <property type="entry name" value="WD40_rpt"/>
</dbReference>
<dbReference type="OrthoDB" id="10262475at2759"/>
<protein>
    <submittedName>
        <fullName evidence="7">WD_REPEATS_REGION domain-containing protein</fullName>
    </submittedName>
</protein>
<accession>A0A158RD70</accession>
<gene>
    <name evidence="5" type="ORF">TTAC_LOCUS6</name>
</gene>
<evidence type="ECO:0000256" key="4">
    <source>
        <dbReference type="SAM" id="MobiDB-lite"/>
    </source>
</evidence>
<keyword evidence="2" id="KW-0677">Repeat</keyword>
<sequence>MPPAVTTGDQFKLSNLPTDTVSAVHFQPGKGAQFLLASSWDCMVHLYDVTSGGRRSSYEHACPVLASCFADALHAISGSLEGAVNLLEKVLVKLFLSIHLKLTPSCAFLVTSLGKCNRAVSVALYSQAIGAPLTGSWDKTVRVWDPRASNATSTGDASAGGAVSVHQQPDSVFTMDAVNTTLVVGTAGRHVLLWDLRNMAQPIEQQESTLRYQTRIIRCFPNGQGFVMGSIEGRVAVRMFDKSQESQKKSYVFKCHRKKEENREVIYPVTAISFHQRYNTFATGGSDGMVNTWDGFNRKWLAQFEKYPTTISSLDFCEDGTQLAIGVSYLYENGEIPNAPPPAIYIRSVSDSEVRRKNMAPANAASGGATISAPPTVPPTRY</sequence>
<dbReference type="AlphaFoldDB" id="A0A158RD70"/>
<dbReference type="PANTHER" id="PTHR10971">
    <property type="entry name" value="MRNA EXPORT FACTOR AND BUB3"/>
    <property type="match status" value="1"/>
</dbReference>
<evidence type="ECO:0000313" key="7">
    <source>
        <dbReference type="WBParaSite" id="TTAC_0000000501-mRNA-1"/>
    </source>
</evidence>
<feature type="repeat" description="WD" evidence="3">
    <location>
        <begin position="269"/>
        <end position="294"/>
    </location>
</feature>
<evidence type="ECO:0000313" key="5">
    <source>
        <dbReference type="EMBL" id="VDM15560.1"/>
    </source>
</evidence>
<organism evidence="7">
    <name type="scientific">Hydatigena taeniaeformis</name>
    <name type="common">Feline tapeworm</name>
    <name type="synonym">Taenia taeniaeformis</name>
    <dbReference type="NCBI Taxonomy" id="6205"/>
    <lineage>
        <taxon>Eukaryota</taxon>
        <taxon>Metazoa</taxon>
        <taxon>Spiralia</taxon>
        <taxon>Lophotrochozoa</taxon>
        <taxon>Platyhelminthes</taxon>
        <taxon>Cestoda</taxon>
        <taxon>Eucestoda</taxon>
        <taxon>Cyclophyllidea</taxon>
        <taxon>Taeniidae</taxon>
        <taxon>Hydatigera</taxon>
    </lineage>
</organism>
<keyword evidence="6" id="KW-1185">Reference proteome</keyword>
<proteinExistence type="predicted"/>
<evidence type="ECO:0000256" key="1">
    <source>
        <dbReference type="ARBA" id="ARBA00022574"/>
    </source>
</evidence>
<dbReference type="PROSITE" id="PS50082">
    <property type="entry name" value="WD_REPEATS_2"/>
    <property type="match status" value="2"/>
</dbReference>
<dbReference type="Gene3D" id="2.130.10.10">
    <property type="entry name" value="YVTN repeat-like/Quinoprotein amine dehydrogenase"/>
    <property type="match status" value="1"/>
</dbReference>
<dbReference type="STRING" id="6205.A0A158RD70"/>
<dbReference type="EMBL" id="UYWX01000001">
    <property type="protein sequence ID" value="VDM15560.1"/>
    <property type="molecule type" value="Genomic_DNA"/>
</dbReference>
<evidence type="ECO:0000313" key="6">
    <source>
        <dbReference type="Proteomes" id="UP000274429"/>
    </source>
</evidence>
<dbReference type="WBParaSite" id="TTAC_0000000501-mRNA-1">
    <property type="protein sequence ID" value="TTAC_0000000501-mRNA-1"/>
    <property type="gene ID" value="TTAC_0000000501"/>
</dbReference>